<dbReference type="RefSeq" id="WP_112118286.1">
    <property type="nucleotide sequence ID" value="NZ_UAQE01000004.1"/>
</dbReference>
<organism evidence="1 2">
    <name type="scientific">Lysinibacillus capsici</name>
    <dbReference type="NCBI Taxonomy" id="2115968"/>
    <lineage>
        <taxon>Bacteria</taxon>
        <taxon>Bacillati</taxon>
        <taxon>Bacillota</taxon>
        <taxon>Bacilli</taxon>
        <taxon>Bacillales</taxon>
        <taxon>Bacillaceae</taxon>
        <taxon>Lysinibacillus</taxon>
    </lineage>
</organism>
<evidence type="ECO:0000313" key="1">
    <source>
        <dbReference type="EMBL" id="SPU38239.1"/>
    </source>
</evidence>
<accession>A0A2X1A1T1</accession>
<protein>
    <submittedName>
        <fullName evidence="1">Uncharacterized protein</fullName>
    </submittedName>
</protein>
<name>A0A2X1A1T1_9BACI</name>
<reference evidence="1 2" key="1">
    <citation type="submission" date="2018-06" db="EMBL/GenBank/DDBJ databases">
        <authorList>
            <consortium name="Pathogen Informatics"/>
            <person name="Doyle S."/>
        </authorList>
    </citation>
    <scope>NUCLEOTIDE SEQUENCE [LARGE SCALE GENOMIC DNA]</scope>
    <source>
        <strain evidence="1 2">NCTC7582</strain>
    </source>
</reference>
<dbReference type="EMBL" id="UAQE01000004">
    <property type="protein sequence ID" value="SPU38239.1"/>
    <property type="molecule type" value="Genomic_DNA"/>
</dbReference>
<sequence>MNDEKVHLKCGYTYLRKGVEKSATYISPKVSQNFTHPNVIANKLANEILNTTGRTVQKFLFVGKEQVKDD</sequence>
<dbReference type="AlphaFoldDB" id="A0A2X1A1T1"/>
<evidence type="ECO:0000313" key="2">
    <source>
        <dbReference type="Proteomes" id="UP000251431"/>
    </source>
</evidence>
<proteinExistence type="predicted"/>
<gene>
    <name evidence="1" type="ORF">NCTC7582_04193</name>
</gene>
<dbReference type="Proteomes" id="UP000251431">
    <property type="component" value="Unassembled WGS sequence"/>
</dbReference>